<dbReference type="Proteomes" id="UP000652567">
    <property type="component" value="Unassembled WGS sequence"/>
</dbReference>
<accession>A0A928V2D7</accession>
<feature type="chain" id="PRO_5037956029" evidence="2">
    <location>
        <begin position="33"/>
        <end position="623"/>
    </location>
</feature>
<comment type="caution">
    <text evidence="4">The sequence shown here is derived from an EMBL/GenBank/DDBJ whole genome shotgun (WGS) entry which is preliminary data.</text>
</comment>
<evidence type="ECO:0000313" key="5">
    <source>
        <dbReference type="Proteomes" id="UP000652567"/>
    </source>
</evidence>
<dbReference type="GO" id="GO:0042884">
    <property type="term" value="P:microcin transport"/>
    <property type="evidence" value="ECO:0007669"/>
    <property type="project" value="TreeGrafter"/>
</dbReference>
<dbReference type="SUPFAM" id="SSF53850">
    <property type="entry name" value="Periplasmic binding protein-like II"/>
    <property type="match status" value="1"/>
</dbReference>
<dbReference type="PANTHER" id="PTHR30290:SF64">
    <property type="entry name" value="ABC TRANSPORTER PERIPLASMIC BINDING PROTEIN"/>
    <property type="match status" value="1"/>
</dbReference>
<evidence type="ECO:0000313" key="4">
    <source>
        <dbReference type="EMBL" id="MBE8715910.1"/>
    </source>
</evidence>
<protein>
    <submittedName>
        <fullName evidence="4">ABC transporter substrate-binding protein</fullName>
    </submittedName>
</protein>
<organism evidence="4 5">
    <name type="scientific">Cellvibrio polysaccharolyticus</name>
    <dbReference type="NCBI Taxonomy" id="2082724"/>
    <lineage>
        <taxon>Bacteria</taxon>
        <taxon>Pseudomonadati</taxon>
        <taxon>Pseudomonadota</taxon>
        <taxon>Gammaproteobacteria</taxon>
        <taxon>Cellvibrionales</taxon>
        <taxon>Cellvibrionaceae</taxon>
        <taxon>Cellvibrio</taxon>
    </lineage>
</organism>
<proteinExistence type="predicted"/>
<dbReference type="GO" id="GO:0030288">
    <property type="term" value="C:outer membrane-bounded periplasmic space"/>
    <property type="evidence" value="ECO:0007669"/>
    <property type="project" value="TreeGrafter"/>
</dbReference>
<dbReference type="PIRSF" id="PIRSF002741">
    <property type="entry name" value="MppA"/>
    <property type="match status" value="1"/>
</dbReference>
<dbReference type="AlphaFoldDB" id="A0A928V2D7"/>
<evidence type="ECO:0000256" key="2">
    <source>
        <dbReference type="SAM" id="SignalP"/>
    </source>
</evidence>
<dbReference type="Gene3D" id="3.40.190.10">
    <property type="entry name" value="Periplasmic binding protein-like II"/>
    <property type="match status" value="1"/>
</dbReference>
<keyword evidence="5" id="KW-1185">Reference proteome</keyword>
<gene>
    <name evidence="4" type="ORF">C4F51_01740</name>
</gene>
<reference evidence="4" key="1">
    <citation type="submission" date="2018-07" db="EMBL/GenBank/DDBJ databases">
        <title>Genome assembly of strain Ka43.</title>
        <authorList>
            <person name="Kukolya J."/>
            <person name="Nagy I."/>
            <person name="Horvath B."/>
            <person name="Toth A."/>
        </authorList>
    </citation>
    <scope>NUCLEOTIDE SEQUENCE</scope>
    <source>
        <strain evidence="4">KB43</strain>
    </source>
</reference>
<dbReference type="CDD" id="cd08497">
    <property type="entry name" value="MbnE-like"/>
    <property type="match status" value="1"/>
</dbReference>
<evidence type="ECO:0000259" key="3">
    <source>
        <dbReference type="Pfam" id="PF00496"/>
    </source>
</evidence>
<keyword evidence="1 2" id="KW-0732">Signal</keyword>
<dbReference type="InterPro" id="IPR030678">
    <property type="entry name" value="Peptide/Ni-bd"/>
</dbReference>
<dbReference type="GO" id="GO:1904680">
    <property type="term" value="F:peptide transmembrane transporter activity"/>
    <property type="evidence" value="ECO:0007669"/>
    <property type="project" value="TreeGrafter"/>
</dbReference>
<feature type="signal peptide" evidence="2">
    <location>
        <begin position="1"/>
        <end position="32"/>
    </location>
</feature>
<dbReference type="GO" id="GO:0015833">
    <property type="term" value="P:peptide transport"/>
    <property type="evidence" value="ECO:0007669"/>
    <property type="project" value="TreeGrafter"/>
</dbReference>
<dbReference type="RefSeq" id="WP_193906609.1">
    <property type="nucleotide sequence ID" value="NZ_PRDL01000001.1"/>
</dbReference>
<dbReference type="Gene3D" id="3.10.105.10">
    <property type="entry name" value="Dipeptide-binding Protein, Domain 3"/>
    <property type="match status" value="1"/>
</dbReference>
<dbReference type="InterPro" id="IPR039424">
    <property type="entry name" value="SBP_5"/>
</dbReference>
<dbReference type="PANTHER" id="PTHR30290">
    <property type="entry name" value="PERIPLASMIC BINDING COMPONENT OF ABC TRANSPORTER"/>
    <property type="match status" value="1"/>
</dbReference>
<dbReference type="GO" id="GO:0043190">
    <property type="term" value="C:ATP-binding cassette (ABC) transporter complex"/>
    <property type="evidence" value="ECO:0007669"/>
    <property type="project" value="InterPro"/>
</dbReference>
<sequence length="623" mass="70609">MTIFFRTFAKRRLTALLCSFLVGSLLSINATADHAVAMYGTPKYAADFTHFDYANPAAPKGGTLALATSYAATDFDKLNPFTLRGNPAPGLLELVFETLAVYSLDETMTQYGVIAEDIAIADDARSVTFTLNPNARFSNGDAITAEDVRYSFETLTSAKASPRFRLYFAGVSGVEVLSARKIRFNFERDNRELAFTLGTLPVFSPKWGQDADGEPRSFDEIVKHNPIASGPYSVESADYGRGNVTYKRNPNYWAADLPSRRGTHNFERVTYKLFRDYDLQVEAFKAGVFDIMVEGKARNWCCVYNGVRFDRGEVTKRLFEHKNVPAMNGYVFNLRHKRFQDVRVRKALSLAFDFYWVNKNIFYEEYRQPYSYFSTTDLAATGLPGEDELALLEPWREQLDPAVFGPMVEFPSTEAPRSLRDNIIEGQKLLEEAGWVYRDGALRNAEGEPFILEASLTEGIPLPRIETYLRNVALYGIEIRRRLTDQVTSRRDMQKFDFDLSHVVLRESRMPGGDIAAKFNGADADVEGSENVIGVKSPAIDFLLKKLSTAADEASLRAAARALDRVLMHGYYVVPERYSFEHRAAYDTRLAWPETLPDYYAVYDWALAFWWERENGERGKVNP</sequence>
<dbReference type="InterPro" id="IPR000914">
    <property type="entry name" value="SBP_5_dom"/>
</dbReference>
<evidence type="ECO:0000256" key="1">
    <source>
        <dbReference type="ARBA" id="ARBA00022729"/>
    </source>
</evidence>
<feature type="domain" description="Solute-binding protein family 5" evidence="3">
    <location>
        <begin position="112"/>
        <end position="501"/>
    </location>
</feature>
<dbReference type="Pfam" id="PF00496">
    <property type="entry name" value="SBP_bac_5"/>
    <property type="match status" value="1"/>
</dbReference>
<dbReference type="EMBL" id="PRDL01000001">
    <property type="protein sequence ID" value="MBE8715910.1"/>
    <property type="molecule type" value="Genomic_DNA"/>
</dbReference>
<name>A0A928V2D7_9GAMM</name>